<evidence type="ECO:0000256" key="8">
    <source>
        <dbReference type="ARBA" id="ARBA00023098"/>
    </source>
</evidence>
<evidence type="ECO:0000256" key="1">
    <source>
        <dbReference type="ARBA" id="ARBA00002056"/>
    </source>
</evidence>
<name>A0ABZ2KLE0_9BACT</name>
<sequence>MSRRDSRGGLLVVAGEASGDRAAARVMTELAELVPGRDPGAFGLGGPALQAAGVNLVADLRHITALGISEVAARAVPIALAHARIVNAARKLRPRAAFLVNYSEFNTLLAGRLHAAGVRVLWYIAPQIWAWRASRAQTLRRAIDRMAVILPFEEGLWQRAGVDAHYVGHPAREAPAMERRIARDALGLTPYASAVAILPGSRPHEVRAHLQIMLEAYERVRRDRASLDARVLLAASLDARTKSYAEAVAEAFRVPIFSVDAYAGATPVLGAFDAALSASGTAALEAALARAVPVVVYRTGLVTELVARTCLTTKRISLPNILLGRTAFTELLQREADVPRVAKALVATLNSRRELLKACDEVEAILGLPRSPSKEVAGMLAPWLS</sequence>
<accession>A0ABZ2KLE0</accession>
<proteinExistence type="predicted"/>
<evidence type="ECO:0000256" key="6">
    <source>
        <dbReference type="ARBA" id="ARBA00022676"/>
    </source>
</evidence>
<evidence type="ECO:0000256" key="5">
    <source>
        <dbReference type="ARBA" id="ARBA00022556"/>
    </source>
</evidence>
<evidence type="ECO:0000256" key="2">
    <source>
        <dbReference type="ARBA" id="ARBA00012687"/>
    </source>
</evidence>
<dbReference type="Pfam" id="PF02684">
    <property type="entry name" value="LpxB"/>
    <property type="match status" value="1"/>
</dbReference>
<evidence type="ECO:0000256" key="10">
    <source>
        <dbReference type="NCBIfam" id="TIGR00215"/>
    </source>
</evidence>
<keyword evidence="7 11" id="KW-0808">Transferase</keyword>
<evidence type="ECO:0000256" key="3">
    <source>
        <dbReference type="ARBA" id="ARBA00020902"/>
    </source>
</evidence>
<dbReference type="PANTHER" id="PTHR30372">
    <property type="entry name" value="LIPID-A-DISACCHARIDE SYNTHASE"/>
    <property type="match status" value="1"/>
</dbReference>
<organism evidence="11 12">
    <name type="scientific">Pendulispora brunnea</name>
    <dbReference type="NCBI Taxonomy" id="2905690"/>
    <lineage>
        <taxon>Bacteria</taxon>
        <taxon>Pseudomonadati</taxon>
        <taxon>Myxococcota</taxon>
        <taxon>Myxococcia</taxon>
        <taxon>Myxococcales</taxon>
        <taxon>Sorangiineae</taxon>
        <taxon>Pendulisporaceae</taxon>
        <taxon>Pendulispora</taxon>
    </lineage>
</organism>
<dbReference type="SUPFAM" id="SSF53756">
    <property type="entry name" value="UDP-Glycosyltransferase/glycogen phosphorylase"/>
    <property type="match status" value="1"/>
</dbReference>
<reference evidence="11 12" key="1">
    <citation type="submission" date="2021-12" db="EMBL/GenBank/DDBJ databases">
        <title>Discovery of the Pendulisporaceae a myxobacterial family with distinct sporulation behavior and unique specialized metabolism.</title>
        <authorList>
            <person name="Garcia R."/>
            <person name="Popoff A."/>
            <person name="Bader C.D."/>
            <person name="Loehr J."/>
            <person name="Walesch S."/>
            <person name="Walt C."/>
            <person name="Boldt J."/>
            <person name="Bunk B."/>
            <person name="Haeckl F.J.F.P.J."/>
            <person name="Gunesch A.P."/>
            <person name="Birkelbach J."/>
            <person name="Nuebel U."/>
            <person name="Pietschmann T."/>
            <person name="Bach T."/>
            <person name="Mueller R."/>
        </authorList>
    </citation>
    <scope>NUCLEOTIDE SEQUENCE [LARGE SCALE GENOMIC DNA]</scope>
    <source>
        <strain evidence="11 12">MSr12523</strain>
    </source>
</reference>
<evidence type="ECO:0000256" key="7">
    <source>
        <dbReference type="ARBA" id="ARBA00022679"/>
    </source>
</evidence>
<dbReference type="GO" id="GO:0008915">
    <property type="term" value="F:lipid-A-disaccharide synthase activity"/>
    <property type="evidence" value="ECO:0007669"/>
    <property type="project" value="UniProtKB-EC"/>
</dbReference>
<evidence type="ECO:0000313" key="12">
    <source>
        <dbReference type="Proteomes" id="UP001379533"/>
    </source>
</evidence>
<keyword evidence="4" id="KW-0444">Lipid biosynthesis</keyword>
<dbReference type="Proteomes" id="UP001379533">
    <property type="component" value="Chromosome"/>
</dbReference>
<evidence type="ECO:0000256" key="4">
    <source>
        <dbReference type="ARBA" id="ARBA00022516"/>
    </source>
</evidence>
<keyword evidence="12" id="KW-1185">Reference proteome</keyword>
<dbReference type="EMBL" id="CP089982">
    <property type="protein sequence ID" value="WXA99483.1"/>
    <property type="molecule type" value="Genomic_DNA"/>
</dbReference>
<evidence type="ECO:0000256" key="9">
    <source>
        <dbReference type="ARBA" id="ARBA00048975"/>
    </source>
</evidence>
<dbReference type="EC" id="2.4.1.182" evidence="2 10"/>
<dbReference type="RefSeq" id="WP_394850121.1">
    <property type="nucleotide sequence ID" value="NZ_CP089982.1"/>
</dbReference>
<comment type="catalytic activity">
    <reaction evidence="9">
        <text>a lipid X + a UDP-2-N,3-O-bis[(3R)-3-hydroxyacyl]-alpha-D-glucosamine = a lipid A disaccharide + UDP + H(+)</text>
        <dbReference type="Rhea" id="RHEA:67828"/>
        <dbReference type="ChEBI" id="CHEBI:15378"/>
        <dbReference type="ChEBI" id="CHEBI:58223"/>
        <dbReference type="ChEBI" id="CHEBI:137748"/>
        <dbReference type="ChEBI" id="CHEBI:176338"/>
        <dbReference type="ChEBI" id="CHEBI:176343"/>
        <dbReference type="EC" id="2.4.1.182"/>
    </reaction>
</comment>
<keyword evidence="6 11" id="KW-0328">Glycosyltransferase</keyword>
<evidence type="ECO:0000313" key="11">
    <source>
        <dbReference type="EMBL" id="WXA99483.1"/>
    </source>
</evidence>
<comment type="function">
    <text evidence="1">Condensation of UDP-2,3-diacylglucosamine and 2,3-diacylglucosamine-1-phosphate to form lipid A disaccharide, a precursor of lipid A, a phosphorylated glycolipid that anchors the lipopolysaccharide to the outer membrane of the cell.</text>
</comment>
<keyword evidence="5" id="KW-0441">Lipid A biosynthesis</keyword>
<dbReference type="InterPro" id="IPR003835">
    <property type="entry name" value="Glyco_trans_19"/>
</dbReference>
<dbReference type="PANTHER" id="PTHR30372:SF4">
    <property type="entry name" value="LIPID-A-DISACCHARIDE SYNTHASE, MITOCHONDRIAL-RELATED"/>
    <property type="match status" value="1"/>
</dbReference>
<keyword evidence="8" id="KW-0443">Lipid metabolism</keyword>
<protein>
    <recommendedName>
        <fullName evidence="3 10">Lipid-A-disaccharide synthase</fullName>
        <ecNumber evidence="2 10">2.4.1.182</ecNumber>
    </recommendedName>
</protein>
<gene>
    <name evidence="11" type="primary">lpxB</name>
    <name evidence="11" type="ORF">LZC95_22015</name>
</gene>
<dbReference type="NCBIfam" id="TIGR00215">
    <property type="entry name" value="lpxB"/>
    <property type="match status" value="1"/>
</dbReference>